<proteinExistence type="predicted"/>
<protein>
    <submittedName>
        <fullName evidence="2">Flagellar protein FlbD</fullName>
    </submittedName>
</protein>
<dbReference type="PANTHER" id="PTHR39185">
    <property type="entry name" value="SWARMING MOTILITY PROTEIN SWRD"/>
    <property type="match status" value="1"/>
</dbReference>
<dbReference type="PANTHER" id="PTHR39185:SF1">
    <property type="entry name" value="SWARMING MOTILITY PROTEIN SWRD"/>
    <property type="match status" value="1"/>
</dbReference>
<dbReference type="HOGENOM" id="CLU_173020_1_1_9"/>
<dbReference type="STRING" id="2044587.C824_05222"/>
<evidence type="ECO:0000313" key="1">
    <source>
        <dbReference type="EMBL" id="NDO68750.1"/>
    </source>
</evidence>
<reference evidence="2" key="1">
    <citation type="submission" date="2018-10" db="EMBL/GenBank/DDBJ databases">
        <title>Schaedlerella arabinophila gen. nov. sp. nov., isolated from the mouse intestinal tract and comparative analysis with the genome of the closely related altered Schaedler flora strain ASF502.</title>
        <authorList>
            <person name="Miyake S."/>
            <person name="Soh M."/>
            <person name="Seedorf H."/>
        </authorList>
    </citation>
    <scope>NUCLEOTIDE SEQUENCE [LARGE SCALE GENOMIC DNA]</scope>
    <source>
        <strain evidence="2">DSM 106076</strain>
    </source>
</reference>
<reference evidence="1 4" key="2">
    <citation type="submission" date="2019-07" db="EMBL/GenBank/DDBJ databases">
        <title>Draft genome sequences of 15 bacterial species constituting the stable defined intestinal microbiota of the GM15 gnotobiotic mouse model.</title>
        <authorList>
            <person name="Elie C."/>
            <person name="Mathieu A."/>
            <person name="Saliou A."/>
            <person name="Darnaud M."/>
            <person name="Leulier F."/>
            <person name="Tamellini A."/>
        </authorList>
    </citation>
    <scope>NUCLEOTIDE SEQUENCE [LARGE SCALE GENOMIC DNA]</scope>
    <source>
        <strain evidence="4">ASF 502</strain>
        <strain evidence="1">MD300</strain>
    </source>
</reference>
<organism evidence="2 3">
    <name type="scientific">Schaedlerella arabinosiphila</name>
    <dbReference type="NCBI Taxonomy" id="2044587"/>
    <lineage>
        <taxon>Bacteria</taxon>
        <taxon>Bacillati</taxon>
        <taxon>Bacillota</taxon>
        <taxon>Clostridia</taxon>
        <taxon>Lachnospirales</taxon>
        <taxon>Lachnospiraceae</taxon>
        <taxon>Schaedlerella</taxon>
    </lineage>
</organism>
<keyword evidence="2" id="KW-0969">Cilium</keyword>
<accession>A0A3R8JRS5</accession>
<evidence type="ECO:0000313" key="3">
    <source>
        <dbReference type="Proteomes" id="UP000274920"/>
    </source>
</evidence>
<dbReference type="InterPro" id="IPR009384">
    <property type="entry name" value="SwrD-like"/>
</dbReference>
<dbReference type="EMBL" id="VIRB01000057">
    <property type="protein sequence ID" value="NDO68750.1"/>
    <property type="molecule type" value="Genomic_DNA"/>
</dbReference>
<name>N1ZWV5_9FIRM</name>
<sequence length="65" mass="7584">MIMLTKLNDNKIVLNCDQIESVELIPESKVIMMNGKFFIVKESAEEIIEKTIAYNEKIHSFHTDR</sequence>
<dbReference type="eggNOG" id="COG1582">
    <property type="taxonomic scope" value="Bacteria"/>
</dbReference>
<comment type="caution">
    <text evidence="2">The sequence shown here is derived from an EMBL/GenBank/DDBJ whole genome shotgun (WGS) entry which is preliminary data.</text>
</comment>
<dbReference type="AlphaFoldDB" id="N1ZWV5"/>
<dbReference type="Pfam" id="PF06289">
    <property type="entry name" value="FlbD"/>
    <property type="match status" value="1"/>
</dbReference>
<keyword evidence="3" id="KW-1185">Reference proteome</keyword>
<dbReference type="Proteomes" id="UP000474104">
    <property type="component" value="Unassembled WGS sequence"/>
</dbReference>
<dbReference type="EMBL" id="RHJS01000002">
    <property type="protein sequence ID" value="RRK33680.1"/>
    <property type="molecule type" value="Genomic_DNA"/>
</dbReference>
<dbReference type="Proteomes" id="UP000274920">
    <property type="component" value="Unassembled WGS sequence"/>
</dbReference>
<keyword evidence="2" id="KW-0282">Flagellum</keyword>
<keyword evidence="2" id="KW-0966">Cell projection</keyword>
<dbReference type="RefSeq" id="WP_004072107.1">
    <property type="nucleotide sequence ID" value="NZ_CASCYM010000045.1"/>
</dbReference>
<dbReference type="OrthoDB" id="9799862at2"/>
<gene>
    <name evidence="2" type="ORF">EBB54_21715</name>
    <name evidence="1" type="ORF">FMM80_08670</name>
</gene>
<evidence type="ECO:0000313" key="2">
    <source>
        <dbReference type="EMBL" id="RRK33680.1"/>
    </source>
</evidence>
<accession>N1ZWV5</accession>
<evidence type="ECO:0000313" key="4">
    <source>
        <dbReference type="Proteomes" id="UP000474104"/>
    </source>
</evidence>